<organism evidence="2 3">
    <name type="scientific">Asticcacaulis biprosthecium C19</name>
    <dbReference type="NCBI Taxonomy" id="715226"/>
    <lineage>
        <taxon>Bacteria</taxon>
        <taxon>Pseudomonadati</taxon>
        <taxon>Pseudomonadota</taxon>
        <taxon>Alphaproteobacteria</taxon>
        <taxon>Caulobacterales</taxon>
        <taxon>Caulobacteraceae</taxon>
        <taxon>Asticcacaulis</taxon>
    </lineage>
</organism>
<gene>
    <name evidence="2" type="ORF">ABI_13760</name>
</gene>
<sequence length="59" mass="6713">MSFKRFLVLILLTVGVLAVWQILATVLLSFGTPFWLVAITFLPAIAAWWLLARLSRIRV</sequence>
<protein>
    <submittedName>
        <fullName evidence="2">Putative membrane protein</fullName>
    </submittedName>
</protein>
<dbReference type="HOGENOM" id="CLU_2950209_0_0_5"/>
<dbReference type="EMBL" id="GL883077">
    <property type="protein sequence ID" value="EGF92937.1"/>
    <property type="molecule type" value="Genomic_DNA"/>
</dbReference>
<keyword evidence="3" id="KW-1185">Reference proteome</keyword>
<accession>F4QIE8</accession>
<evidence type="ECO:0000256" key="1">
    <source>
        <dbReference type="SAM" id="Phobius"/>
    </source>
</evidence>
<dbReference type="OrthoDB" id="9877072at2"/>
<dbReference type="RefSeq" id="WP_006272121.1">
    <property type="nucleotide sequence ID" value="NZ_GL883077.1"/>
</dbReference>
<evidence type="ECO:0000313" key="3">
    <source>
        <dbReference type="Proteomes" id="UP000006512"/>
    </source>
</evidence>
<name>F4QIE8_9CAUL</name>
<proteinExistence type="predicted"/>
<keyword evidence="1" id="KW-0472">Membrane</keyword>
<evidence type="ECO:0000313" key="2">
    <source>
        <dbReference type="EMBL" id="EGF92937.1"/>
    </source>
</evidence>
<dbReference type="AlphaFoldDB" id="F4QIE8"/>
<reference evidence="3" key="1">
    <citation type="submission" date="2011-03" db="EMBL/GenBank/DDBJ databases">
        <title>Draft genome sequence of Brevundimonas diminuta.</title>
        <authorList>
            <person name="Brown P.J.B."/>
            <person name="Buechlein A."/>
            <person name="Hemmerich C."/>
            <person name="Brun Y.V."/>
        </authorList>
    </citation>
    <scope>NUCLEOTIDE SEQUENCE [LARGE SCALE GENOMIC DNA]</scope>
    <source>
        <strain evidence="3">C19</strain>
    </source>
</reference>
<feature type="transmembrane region" description="Helical" evidence="1">
    <location>
        <begin position="34"/>
        <end position="52"/>
    </location>
</feature>
<keyword evidence="1" id="KW-1133">Transmembrane helix</keyword>
<dbReference type="Proteomes" id="UP000006512">
    <property type="component" value="Unassembled WGS sequence"/>
</dbReference>
<keyword evidence="1" id="KW-0812">Transmembrane</keyword>